<name>A0A2H1UZQ9_SPOFR</name>
<organism evidence="1">
    <name type="scientific">Spodoptera frugiperda</name>
    <name type="common">Fall armyworm</name>
    <dbReference type="NCBI Taxonomy" id="7108"/>
    <lineage>
        <taxon>Eukaryota</taxon>
        <taxon>Metazoa</taxon>
        <taxon>Ecdysozoa</taxon>
        <taxon>Arthropoda</taxon>
        <taxon>Hexapoda</taxon>
        <taxon>Insecta</taxon>
        <taxon>Pterygota</taxon>
        <taxon>Neoptera</taxon>
        <taxon>Endopterygota</taxon>
        <taxon>Lepidoptera</taxon>
        <taxon>Glossata</taxon>
        <taxon>Ditrysia</taxon>
        <taxon>Noctuoidea</taxon>
        <taxon>Noctuidae</taxon>
        <taxon>Amphipyrinae</taxon>
        <taxon>Spodoptera</taxon>
    </lineage>
</organism>
<proteinExistence type="predicted"/>
<accession>A0A2H1UZQ9</accession>
<protein>
    <submittedName>
        <fullName evidence="1">SFRICE_022318</fullName>
    </submittedName>
</protein>
<reference evidence="1" key="1">
    <citation type="submission" date="2016-07" db="EMBL/GenBank/DDBJ databases">
        <authorList>
            <person name="Bretaudeau A."/>
        </authorList>
    </citation>
    <scope>NUCLEOTIDE SEQUENCE</scope>
    <source>
        <strain evidence="1">Rice</strain>
        <tissue evidence="1">Whole body</tissue>
    </source>
</reference>
<gene>
    <name evidence="1" type="ORF">SFRICE_022318</name>
</gene>
<dbReference type="AlphaFoldDB" id="A0A2H1UZQ9"/>
<dbReference type="EMBL" id="ODYU01000007">
    <property type="protein sequence ID" value="SOQ34059.1"/>
    <property type="molecule type" value="Genomic_DNA"/>
</dbReference>
<sequence>MKEPKRCNWTKIQGELIHLVKKYKVYEMQDEKVTMVAWNKISDDLKMSVDKCRRLWDSLSMVYKRLKLMIIEGKLSESEARKNYWVAKYVDGSLAFLEPFVLKAPPDEIEKIKNHANTKRILSHLLRYDIDKSSSVPSSSRVRKRRFDLSNFTVKHCWNTKQKYPLETYMDDLARAICTSLQPADRRMFIKEIDTIVSDLLQK</sequence>
<evidence type="ECO:0000313" key="1">
    <source>
        <dbReference type="EMBL" id="SOQ34059.1"/>
    </source>
</evidence>